<dbReference type="PANTHER" id="PTHR30185">
    <property type="entry name" value="CRYPTIC BETA-GLUCOSIDE BGL OPERON ANTITERMINATOR"/>
    <property type="match status" value="1"/>
</dbReference>
<dbReference type="InterPro" id="IPR002178">
    <property type="entry name" value="PTS_EIIA_type-2_dom"/>
</dbReference>
<keyword evidence="8" id="KW-1185">Reference proteome</keyword>
<dbReference type="Gene3D" id="3.40.930.10">
    <property type="entry name" value="Mannitol-specific EII, Chain A"/>
    <property type="match status" value="1"/>
</dbReference>
<dbReference type="Gene3D" id="1.10.1790.10">
    <property type="entry name" value="PRD domain"/>
    <property type="match status" value="1"/>
</dbReference>
<dbReference type="InterPro" id="IPR050661">
    <property type="entry name" value="BglG_antiterminators"/>
</dbReference>
<dbReference type="Pfam" id="PF08279">
    <property type="entry name" value="HTH_11"/>
    <property type="match status" value="1"/>
</dbReference>
<dbReference type="GO" id="GO:0006355">
    <property type="term" value="P:regulation of DNA-templated transcription"/>
    <property type="evidence" value="ECO:0007669"/>
    <property type="project" value="InterPro"/>
</dbReference>
<dbReference type="InterPro" id="IPR016152">
    <property type="entry name" value="PTrfase/Anion_transptr"/>
</dbReference>
<sequence length="645" mass="74387">MTKSEALMSYLRKQESGNFVSAKKLANMLGVTDRTIRSYIRKINAEDPLLIESSREGYRINLFKKTHEVPSENNSLNNRRFHVLRRLFKSRDRGTELFDLADSLYVSDATIRSDLAALSLMAKKYELKISQTASRFILTGTEKKKRDLMVDLIKEQNTQGTSFKEDIQKFLGDLNLKSVVAISRQAFKKYEFSPNTYFFQNFILHLALAIDRSRVNVVEEDGSEVISKLASGFKESTAEKVIALICDELKERFDLKLHHQDRLELTVLCYTEIKDTPQAYDDYISNGLEAILDRVLEELSSVYLLDFSDAQFRQKLIYHVQNLYNRAQENRSIRNFSLLDIKIKYPILFDIAVYMASLLSEKLQIEINEDEISFLALHIGTFIDNKTEEDKKLQTVIVTPAYLHMGKIMTSKLLENFAQEIRISSVYEDFSQISNLAEADLIVTTFGGNEIPVEFRQNEGVVMIKEFVTNSDVNKVRVKIETIYQAKYRQFLWQTLPEWISEDLYVQLTQDLDRSKILAKIMDLFLAKNYVESQFKGELEARETFSSTAFPSKIAIPHAVKYDALQTGIMVIQSTGQLDWAGKEVDLVLALAVRKSDSQVFNRIFPRIIEVVAEAYHVEYLARSNSREKFIERLIDLLTSDGYYS</sequence>
<dbReference type="RefSeq" id="WP_209526778.1">
    <property type="nucleotide sequence ID" value="NZ_JAEEGA010000005.1"/>
</dbReference>
<dbReference type="Pfam" id="PF05043">
    <property type="entry name" value="Mga"/>
    <property type="match status" value="1"/>
</dbReference>
<dbReference type="Proteomes" id="UP000674938">
    <property type="component" value="Unassembled WGS sequence"/>
</dbReference>
<evidence type="ECO:0000259" key="6">
    <source>
        <dbReference type="PROSITE" id="PS51372"/>
    </source>
</evidence>
<dbReference type="InterPro" id="IPR007737">
    <property type="entry name" value="Mga_HTH"/>
</dbReference>
<evidence type="ECO:0000256" key="3">
    <source>
        <dbReference type="ARBA" id="ARBA00023159"/>
    </source>
</evidence>
<comment type="caution">
    <text evidence="7">The sequence shown here is derived from an EMBL/GenBank/DDBJ whole genome shotgun (WGS) entry which is preliminary data.</text>
</comment>
<keyword evidence="2" id="KW-0805">Transcription regulation</keyword>
<evidence type="ECO:0000313" key="7">
    <source>
        <dbReference type="EMBL" id="MBP1041129.1"/>
    </source>
</evidence>
<evidence type="ECO:0000259" key="5">
    <source>
        <dbReference type="PROSITE" id="PS51094"/>
    </source>
</evidence>
<keyword evidence="3" id="KW-0010">Activator</keyword>
<evidence type="ECO:0000256" key="1">
    <source>
        <dbReference type="ARBA" id="ARBA00022737"/>
    </source>
</evidence>
<dbReference type="InterPro" id="IPR013196">
    <property type="entry name" value="HTH_11"/>
</dbReference>
<dbReference type="PROSITE" id="PS51372">
    <property type="entry name" value="PRD_2"/>
    <property type="match status" value="1"/>
</dbReference>
<dbReference type="EMBL" id="JAEEGA010000005">
    <property type="protein sequence ID" value="MBP1041129.1"/>
    <property type="molecule type" value="Genomic_DNA"/>
</dbReference>
<dbReference type="PANTHER" id="PTHR30185:SF12">
    <property type="entry name" value="TRANSCRIPTIONAL REGULATOR MANR"/>
    <property type="match status" value="1"/>
</dbReference>
<dbReference type="Gene3D" id="1.10.10.10">
    <property type="entry name" value="Winged helix-like DNA-binding domain superfamily/Winged helix DNA-binding domain"/>
    <property type="match status" value="1"/>
</dbReference>
<protein>
    <submittedName>
        <fullName evidence="7">BglG family transcription antiterminator</fullName>
    </submittedName>
</protein>
<accession>A0A940SUS8</accession>
<dbReference type="InterPro" id="IPR036634">
    <property type="entry name" value="PRD_sf"/>
</dbReference>
<keyword evidence="1" id="KW-0677">Repeat</keyword>
<dbReference type="SUPFAM" id="SSF63520">
    <property type="entry name" value="PTS-regulatory domain, PRD"/>
    <property type="match status" value="1"/>
</dbReference>
<evidence type="ECO:0000256" key="4">
    <source>
        <dbReference type="ARBA" id="ARBA00023163"/>
    </source>
</evidence>
<dbReference type="Pfam" id="PF00359">
    <property type="entry name" value="PTS_EIIA_2"/>
    <property type="match status" value="1"/>
</dbReference>
<evidence type="ECO:0000256" key="2">
    <source>
        <dbReference type="ARBA" id="ARBA00023015"/>
    </source>
</evidence>
<feature type="domain" description="PRD" evidence="6">
    <location>
        <begin position="279"/>
        <end position="389"/>
    </location>
</feature>
<dbReference type="PROSITE" id="PS51094">
    <property type="entry name" value="PTS_EIIA_TYPE_2"/>
    <property type="match status" value="1"/>
</dbReference>
<dbReference type="InterPro" id="IPR011608">
    <property type="entry name" value="PRD"/>
</dbReference>
<gene>
    <name evidence="7" type="ORF">I6N95_08945</name>
</gene>
<dbReference type="AlphaFoldDB" id="A0A940SUS8"/>
<proteinExistence type="predicted"/>
<organism evidence="7 8">
    <name type="scientific">Vagococcus allomyrinae</name>
    <dbReference type="NCBI Taxonomy" id="2794353"/>
    <lineage>
        <taxon>Bacteria</taxon>
        <taxon>Bacillati</taxon>
        <taxon>Bacillota</taxon>
        <taxon>Bacilli</taxon>
        <taxon>Lactobacillales</taxon>
        <taxon>Enterococcaceae</taxon>
        <taxon>Vagococcus</taxon>
    </lineage>
</organism>
<keyword evidence="4" id="KW-0804">Transcription</keyword>
<reference evidence="7" key="1">
    <citation type="submission" date="2020-12" db="EMBL/GenBank/DDBJ databases">
        <title>Vagococcus allomyrinae sp. nov. and Enterococcus lavae sp. nov., isolated from the larvae of Allomyrina dichotoma.</title>
        <authorList>
            <person name="Lee S.D."/>
        </authorList>
    </citation>
    <scope>NUCLEOTIDE SEQUENCE</scope>
    <source>
        <strain evidence="7">BWB3-3</strain>
    </source>
</reference>
<dbReference type="InterPro" id="IPR036388">
    <property type="entry name" value="WH-like_DNA-bd_sf"/>
</dbReference>
<feature type="domain" description="PTS EIIA type-2" evidence="5">
    <location>
        <begin position="498"/>
        <end position="641"/>
    </location>
</feature>
<dbReference type="Pfam" id="PF00874">
    <property type="entry name" value="PRD"/>
    <property type="match status" value="1"/>
</dbReference>
<dbReference type="SUPFAM" id="SSF55804">
    <property type="entry name" value="Phoshotransferase/anion transport protein"/>
    <property type="match status" value="1"/>
</dbReference>
<name>A0A940SUS8_9ENTE</name>
<evidence type="ECO:0000313" key="8">
    <source>
        <dbReference type="Proteomes" id="UP000674938"/>
    </source>
</evidence>